<feature type="compositionally biased region" description="Low complexity" evidence="1">
    <location>
        <begin position="382"/>
        <end position="395"/>
    </location>
</feature>
<feature type="compositionally biased region" description="Polar residues" evidence="1">
    <location>
        <begin position="1150"/>
        <end position="1163"/>
    </location>
</feature>
<dbReference type="OrthoDB" id="6510268at2759"/>
<feature type="region of interest" description="Disordered" evidence="1">
    <location>
        <begin position="1119"/>
        <end position="1197"/>
    </location>
</feature>
<dbReference type="Pfam" id="PF15229">
    <property type="entry name" value="POM121"/>
    <property type="match status" value="1"/>
</dbReference>
<evidence type="ECO:0000256" key="2">
    <source>
        <dbReference type="SAM" id="Phobius"/>
    </source>
</evidence>
<protein>
    <submittedName>
        <fullName evidence="4">Nuclear envelope pore membrane protein POM 121 isoform X1</fullName>
    </submittedName>
</protein>
<feature type="compositionally biased region" description="Low complexity" evidence="1">
    <location>
        <begin position="825"/>
        <end position="846"/>
    </location>
</feature>
<dbReference type="GeneID" id="105909191"/>
<feature type="compositionally biased region" description="Low complexity" evidence="1">
    <location>
        <begin position="881"/>
        <end position="917"/>
    </location>
</feature>
<dbReference type="GO" id="GO:0006606">
    <property type="term" value="P:protein import into nucleus"/>
    <property type="evidence" value="ECO:0007669"/>
    <property type="project" value="TreeGrafter"/>
</dbReference>
<gene>
    <name evidence="4" type="primary">pom121</name>
</gene>
<dbReference type="RefSeq" id="XP_012693256.2">
    <property type="nucleotide sequence ID" value="XM_012837802.3"/>
</dbReference>
<feature type="compositionally biased region" description="Low complexity" evidence="1">
    <location>
        <begin position="348"/>
        <end position="375"/>
    </location>
</feature>
<keyword evidence="2" id="KW-0812">Transmembrane</keyword>
<feature type="compositionally biased region" description="Polar residues" evidence="1">
    <location>
        <begin position="1119"/>
        <end position="1136"/>
    </location>
</feature>
<feature type="compositionally biased region" description="Polar residues" evidence="1">
    <location>
        <begin position="247"/>
        <end position="259"/>
    </location>
</feature>
<dbReference type="GO" id="GO:0017056">
    <property type="term" value="F:structural constituent of nuclear pore"/>
    <property type="evidence" value="ECO:0007669"/>
    <property type="project" value="TreeGrafter"/>
</dbReference>
<dbReference type="AlphaFoldDB" id="A0A6P3W9T0"/>
<feature type="region of interest" description="Disordered" evidence="1">
    <location>
        <begin position="881"/>
        <end position="960"/>
    </location>
</feature>
<feature type="compositionally biased region" description="Low complexity" evidence="1">
    <location>
        <begin position="949"/>
        <end position="960"/>
    </location>
</feature>
<reference evidence="4" key="1">
    <citation type="submission" date="2025-08" db="UniProtKB">
        <authorList>
            <consortium name="RefSeq"/>
        </authorList>
    </citation>
    <scope>IDENTIFICATION</scope>
</reference>
<name>A0A6P3W9T0_CLUHA</name>
<dbReference type="PANTHER" id="PTHR23193:SF5">
    <property type="entry name" value="NUCLEAR ENVELOPE PORE MEMBRANE PROTEIN POM 121C-RELATED"/>
    <property type="match status" value="1"/>
</dbReference>
<accession>A0A6P3W9T0</accession>
<keyword evidence="3" id="KW-1185">Reference proteome</keyword>
<feature type="region of interest" description="Disordered" evidence="1">
    <location>
        <begin position="228"/>
        <end position="460"/>
    </location>
</feature>
<evidence type="ECO:0000313" key="3">
    <source>
        <dbReference type="Proteomes" id="UP000515152"/>
    </source>
</evidence>
<feature type="compositionally biased region" description="Basic and acidic residues" evidence="1">
    <location>
        <begin position="274"/>
        <end position="290"/>
    </location>
</feature>
<feature type="compositionally biased region" description="Low complexity" evidence="1">
    <location>
        <begin position="1042"/>
        <end position="1076"/>
    </location>
</feature>
<evidence type="ECO:0000313" key="4">
    <source>
        <dbReference type="RefSeq" id="XP_012693256.2"/>
    </source>
</evidence>
<feature type="region of interest" description="Disordered" evidence="1">
    <location>
        <begin position="1034"/>
        <end position="1076"/>
    </location>
</feature>
<organism evidence="3 4">
    <name type="scientific">Clupea harengus</name>
    <name type="common">Atlantic herring</name>
    <dbReference type="NCBI Taxonomy" id="7950"/>
    <lineage>
        <taxon>Eukaryota</taxon>
        <taxon>Metazoa</taxon>
        <taxon>Chordata</taxon>
        <taxon>Craniata</taxon>
        <taxon>Vertebrata</taxon>
        <taxon>Euteleostomi</taxon>
        <taxon>Actinopterygii</taxon>
        <taxon>Neopterygii</taxon>
        <taxon>Teleostei</taxon>
        <taxon>Clupei</taxon>
        <taxon>Clupeiformes</taxon>
        <taxon>Clupeoidei</taxon>
        <taxon>Clupeidae</taxon>
        <taxon>Clupea</taxon>
    </lineage>
</organism>
<dbReference type="KEGG" id="char:105909191"/>
<feature type="transmembrane region" description="Helical" evidence="2">
    <location>
        <begin position="52"/>
        <end position="74"/>
    </location>
</feature>
<feature type="region of interest" description="Disordered" evidence="1">
    <location>
        <begin position="506"/>
        <end position="536"/>
    </location>
</feature>
<dbReference type="GO" id="GO:0008139">
    <property type="term" value="F:nuclear localization sequence binding"/>
    <property type="evidence" value="ECO:0007669"/>
    <property type="project" value="TreeGrafter"/>
</dbReference>
<proteinExistence type="predicted"/>
<dbReference type="Proteomes" id="UP000515152">
    <property type="component" value="Chromosome 8"/>
</dbReference>
<dbReference type="GO" id="GO:0006405">
    <property type="term" value="P:RNA export from nucleus"/>
    <property type="evidence" value="ECO:0007669"/>
    <property type="project" value="TreeGrafter"/>
</dbReference>
<keyword evidence="2" id="KW-0472">Membrane</keyword>
<dbReference type="CTD" id="9883"/>
<dbReference type="PANTHER" id="PTHR23193">
    <property type="entry name" value="NUCLEAR PORE COMPLEX PROTEIN NUP"/>
    <property type="match status" value="1"/>
</dbReference>
<dbReference type="InterPro" id="IPR026054">
    <property type="entry name" value="Nucleoporin"/>
</dbReference>
<keyword evidence="2" id="KW-1133">Transmembrane helix</keyword>
<feature type="compositionally biased region" description="Basic and acidic residues" evidence="1">
    <location>
        <begin position="506"/>
        <end position="515"/>
    </location>
</feature>
<feature type="compositionally biased region" description="Basic residues" evidence="1">
    <location>
        <begin position="1187"/>
        <end position="1197"/>
    </location>
</feature>
<feature type="region of interest" description="Disordered" evidence="1">
    <location>
        <begin position="822"/>
        <end position="846"/>
    </location>
</feature>
<evidence type="ECO:0000256" key="1">
    <source>
        <dbReference type="SAM" id="MobiDB-lite"/>
    </source>
</evidence>
<feature type="compositionally biased region" description="Polar residues" evidence="1">
    <location>
        <begin position="928"/>
        <end position="937"/>
    </location>
</feature>
<dbReference type="GO" id="GO:0005643">
    <property type="term" value="C:nuclear pore"/>
    <property type="evidence" value="ECO:0007669"/>
    <property type="project" value="TreeGrafter"/>
</dbReference>
<feature type="transmembrane region" description="Helical" evidence="2">
    <location>
        <begin position="27"/>
        <end position="46"/>
    </location>
</feature>
<sequence length="1197" mass="121088">MRSRDDKDATGALIAQLNTAMSPKVKWRLAITAIVLCVIVILYLILTRIPTYIYVFVIGACGVGCYYNPIYFPFLSRLGLNPRRGLTIPAAFLNWLPGWSISRESSGRRRNRTLPPSNNTELTNERLSETSLHYPDPSFNCTFYPRHTYMDRAESNPSRFYGTPRLSSLKKRLSYGVSMESTPSMVSPGRHYPLHQASTTSLGILPQPWDRFHQKSILKPRNSALVQSPVRIAKPDSHPNISAFFDNLNTQPAPESLQRQPEPCSRESVLSVLRESRKREVDKDDKRENTDGQYGKRSRHDSGRSTNSGLEPLLANGAPSLQVPKTGQKRWLNGVLAEESATKRSRTSSVSSAAGGPSTAGARNSIVSSYSSSRAASKRKANSSSSQSPSTSLGSPGPQTPVRAAKKLRDDTINSPSLSFGKSDRSDSDLTPAAKESKPTPETPRSVATANSKEPGSLRRRKIPLVAHSKDGQLPLPPPPELGYTITVEDLDRERKATLSQIQKLLEEPEPEKPAPEPAPATTAPSTSLFQPPTTTTAAAAAVDAAAAAAATTTSENTPAVSAPSLSSITTSAPTFTLPSAAPDISSALGLTPAAAAPAGLAPASSLLGLSAASLPTSAASQPNSLLESLKAMRAPMFGGATTAASTLPTTAAVTPAMMTPAAQSVGTVKSEPSAAVPPAAVLLSSGAPRPVPNMNSAFAQVLAQPLQPPSSGAGLFGLVKPTATLAPTPSLACSSSSAQTAAVASSGIGTFGTTTTATLLTSGFKPIFGATTTAPASAQEGKPAVPSFTNIFGSTNSSSVFGQTVATATVSTPATGGSTGLFGGLTASQPAPAPASTGASTATSTPAKSLFGNWGAATAATATAPATNTFQFGASTTTTTGGVATAAPASTTSSSSTNSFQFGAVQQPAPPAASTQPPAPQGGFTFGQPSGGQSSTPAAFGGFGMGGANPAATSTDTTTPAATAPVFGASSFSGASQASAAKPFSFGGTAALAAGAPAGNTASPFSFGGAASSAAAPSATAAPAFGTAGPSLFGGGGGSSRPGFSFGGAPATTTTATTSGPMAPPSFGTPSTQTAAPLAAANPSFAFGAAPQNATASPATNSNAGGFNFGTPSQAPSFSFGANTPNFLATSTPFNQPAPGGAIPFGSPQAPQAQGFSPQTASPFGAAPMGSFSIGAGSKPSARQRLQARRMHVRKK</sequence>